<reference evidence="3" key="1">
    <citation type="journal article" date="2008" name="Nat. Genet.">
        <title>The Pristionchus pacificus genome provides a unique perspective on nematode lifestyle and parasitism.</title>
        <authorList>
            <person name="Dieterich C."/>
            <person name="Clifton S.W."/>
            <person name="Schuster L.N."/>
            <person name="Chinwalla A."/>
            <person name="Delehaunty K."/>
            <person name="Dinkelacker I."/>
            <person name="Fulton L."/>
            <person name="Fulton R."/>
            <person name="Godfrey J."/>
            <person name="Minx P."/>
            <person name="Mitreva M."/>
            <person name="Roeseler W."/>
            <person name="Tian H."/>
            <person name="Witte H."/>
            <person name="Yang S.P."/>
            <person name="Wilson R.K."/>
            <person name="Sommer R.J."/>
        </authorList>
    </citation>
    <scope>NUCLEOTIDE SEQUENCE [LARGE SCALE GENOMIC DNA]</scope>
    <source>
        <strain evidence="3">PS312</strain>
    </source>
</reference>
<protein>
    <submittedName>
        <fullName evidence="2">Uncharacterized protein</fullName>
    </submittedName>
</protein>
<gene>
    <name evidence="2" type="primary">WBGene00275081</name>
</gene>
<evidence type="ECO:0000313" key="2">
    <source>
        <dbReference type="EnsemblMetazoa" id="PPA36712.1"/>
    </source>
</evidence>
<evidence type="ECO:0000313" key="3">
    <source>
        <dbReference type="Proteomes" id="UP000005239"/>
    </source>
</evidence>
<name>A0A2A6BRA4_PRIPA</name>
<proteinExistence type="predicted"/>
<dbReference type="Proteomes" id="UP000005239">
    <property type="component" value="Unassembled WGS sequence"/>
</dbReference>
<keyword evidence="3" id="KW-1185">Reference proteome</keyword>
<dbReference type="AlphaFoldDB" id="A0A2A6BRA4"/>
<accession>A0A2A6BRA4</accession>
<organism evidence="2 3">
    <name type="scientific">Pristionchus pacificus</name>
    <name type="common">Parasitic nematode worm</name>
    <dbReference type="NCBI Taxonomy" id="54126"/>
    <lineage>
        <taxon>Eukaryota</taxon>
        <taxon>Metazoa</taxon>
        <taxon>Ecdysozoa</taxon>
        <taxon>Nematoda</taxon>
        <taxon>Chromadorea</taxon>
        <taxon>Rhabditida</taxon>
        <taxon>Rhabditina</taxon>
        <taxon>Diplogasteromorpha</taxon>
        <taxon>Diplogasteroidea</taxon>
        <taxon>Neodiplogasteridae</taxon>
        <taxon>Pristionchus</taxon>
    </lineage>
</organism>
<sequence>MMVVPRFDVVFDAFGAVEEYSNKRNDVRETNEETEGDGEETEEKKEDKKTADKDLRGAKKRDSVEFLDVVPAKKRKDEDGKEKLLERLETIMNDKRKSSVPVPTPENQIFTLECETIDV</sequence>
<reference evidence="2" key="2">
    <citation type="submission" date="2022-06" db="UniProtKB">
        <authorList>
            <consortium name="EnsemblMetazoa"/>
        </authorList>
    </citation>
    <scope>IDENTIFICATION</scope>
    <source>
        <strain evidence="2">PS312</strain>
    </source>
</reference>
<feature type="compositionally biased region" description="Basic and acidic residues" evidence="1">
    <location>
        <begin position="42"/>
        <end position="57"/>
    </location>
</feature>
<feature type="region of interest" description="Disordered" evidence="1">
    <location>
        <begin position="21"/>
        <end position="57"/>
    </location>
</feature>
<accession>A0A8R1UNT1</accession>
<feature type="compositionally biased region" description="Basic and acidic residues" evidence="1">
    <location>
        <begin position="21"/>
        <end position="31"/>
    </location>
</feature>
<dbReference type="EnsemblMetazoa" id="PPA36712.1">
    <property type="protein sequence ID" value="PPA36712.1"/>
    <property type="gene ID" value="WBGene00275081"/>
</dbReference>
<feature type="compositionally biased region" description="Acidic residues" evidence="1">
    <location>
        <begin position="32"/>
        <end position="41"/>
    </location>
</feature>
<evidence type="ECO:0000256" key="1">
    <source>
        <dbReference type="SAM" id="MobiDB-lite"/>
    </source>
</evidence>